<name>A0AAW0I6A9_MYOGA</name>
<dbReference type="InterPro" id="IPR043141">
    <property type="entry name" value="Ribosomal_uL10-like_sf"/>
</dbReference>
<comment type="similarity">
    <text evidence="2">Belongs to the universal ribosomal protein uL10 family.</text>
</comment>
<gene>
    <name evidence="7" type="ORF">U0070_000798</name>
</gene>
<evidence type="ECO:0000256" key="3">
    <source>
        <dbReference type="ARBA" id="ARBA00022980"/>
    </source>
</evidence>
<comment type="function">
    <text evidence="1">Ribosomal protein P0 is the functional equivalent of E.coli protein L10.</text>
</comment>
<reference evidence="7 8" key="1">
    <citation type="journal article" date="2023" name="bioRxiv">
        <title>Conserved and derived expression patterns and positive selection on dental genes reveal complex evolutionary context of ever-growing rodent molars.</title>
        <authorList>
            <person name="Calamari Z.T."/>
            <person name="Song A."/>
            <person name="Cohen E."/>
            <person name="Akter M."/>
            <person name="Roy R.D."/>
            <person name="Hallikas O."/>
            <person name="Christensen M.M."/>
            <person name="Li P."/>
            <person name="Marangoni P."/>
            <person name="Jernvall J."/>
            <person name="Klein O.D."/>
        </authorList>
    </citation>
    <scope>NUCLEOTIDE SEQUENCE [LARGE SCALE GENOMIC DNA]</scope>
    <source>
        <strain evidence="7">V071</strain>
    </source>
</reference>
<dbReference type="GO" id="GO:0000027">
    <property type="term" value="P:ribosomal large subunit assembly"/>
    <property type="evidence" value="ECO:0007669"/>
    <property type="project" value="TreeGrafter"/>
</dbReference>
<evidence type="ECO:0000313" key="8">
    <source>
        <dbReference type="Proteomes" id="UP001488838"/>
    </source>
</evidence>
<dbReference type="Gene3D" id="3.30.70.1730">
    <property type="match status" value="1"/>
</dbReference>
<protein>
    <recommendedName>
        <fullName evidence="5">Large ribosomal subunit protein uL10</fullName>
    </recommendedName>
    <alternativeName>
        <fullName evidence="6">60S acidic ribosomal protein P0</fullName>
    </alternativeName>
</protein>
<dbReference type="GO" id="GO:0002181">
    <property type="term" value="P:cytoplasmic translation"/>
    <property type="evidence" value="ECO:0007669"/>
    <property type="project" value="TreeGrafter"/>
</dbReference>
<keyword evidence="3" id="KW-0689">Ribosomal protein</keyword>
<dbReference type="InterPro" id="IPR050323">
    <property type="entry name" value="Ribosomal_protein_uL10"/>
</dbReference>
<accession>A0AAW0I6A9</accession>
<dbReference type="GO" id="GO:0022625">
    <property type="term" value="C:cytosolic large ribosomal subunit"/>
    <property type="evidence" value="ECO:0007669"/>
    <property type="project" value="TreeGrafter"/>
</dbReference>
<evidence type="ECO:0000256" key="1">
    <source>
        <dbReference type="ARBA" id="ARBA00002200"/>
    </source>
</evidence>
<evidence type="ECO:0000256" key="6">
    <source>
        <dbReference type="ARBA" id="ARBA00035444"/>
    </source>
</evidence>
<dbReference type="Proteomes" id="UP001488838">
    <property type="component" value="Unassembled WGS sequence"/>
</dbReference>
<sequence length="115" mass="12392">MSLGRKIMALMRKKPRMCTAMGASVNFPAVEELLPHREGNVGFVFTNEDLTEIRDTLLGCKVQASVHAGAITPCEVIVPARTLVWGGSRPLSSRPLGLTSKISRGTAEILSAVSW</sequence>
<comment type="caution">
    <text evidence="7">The sequence shown here is derived from an EMBL/GenBank/DDBJ whole genome shotgun (WGS) entry which is preliminary data.</text>
</comment>
<proteinExistence type="inferred from homology"/>
<evidence type="ECO:0000256" key="5">
    <source>
        <dbReference type="ARBA" id="ARBA00035202"/>
    </source>
</evidence>
<evidence type="ECO:0000256" key="4">
    <source>
        <dbReference type="ARBA" id="ARBA00023274"/>
    </source>
</evidence>
<keyword evidence="8" id="KW-1185">Reference proteome</keyword>
<keyword evidence="4" id="KW-0687">Ribonucleoprotein</keyword>
<dbReference type="PANTHER" id="PTHR45699">
    <property type="entry name" value="60S ACIDIC RIBOSOMAL PROTEIN P0"/>
    <property type="match status" value="1"/>
</dbReference>
<dbReference type="PANTHER" id="PTHR45699:SF3">
    <property type="entry name" value="LARGE RIBOSOMAL SUBUNIT PROTEIN UL10"/>
    <property type="match status" value="1"/>
</dbReference>
<dbReference type="GO" id="GO:0003735">
    <property type="term" value="F:structural constituent of ribosome"/>
    <property type="evidence" value="ECO:0007669"/>
    <property type="project" value="TreeGrafter"/>
</dbReference>
<dbReference type="EMBL" id="JBBHLL010000209">
    <property type="protein sequence ID" value="KAK7809931.1"/>
    <property type="molecule type" value="Genomic_DNA"/>
</dbReference>
<dbReference type="GO" id="GO:0070180">
    <property type="term" value="F:large ribosomal subunit rRNA binding"/>
    <property type="evidence" value="ECO:0007669"/>
    <property type="project" value="TreeGrafter"/>
</dbReference>
<organism evidence="7 8">
    <name type="scientific">Myodes glareolus</name>
    <name type="common">Bank vole</name>
    <name type="synonym">Clethrionomys glareolus</name>
    <dbReference type="NCBI Taxonomy" id="447135"/>
    <lineage>
        <taxon>Eukaryota</taxon>
        <taxon>Metazoa</taxon>
        <taxon>Chordata</taxon>
        <taxon>Craniata</taxon>
        <taxon>Vertebrata</taxon>
        <taxon>Euteleostomi</taxon>
        <taxon>Mammalia</taxon>
        <taxon>Eutheria</taxon>
        <taxon>Euarchontoglires</taxon>
        <taxon>Glires</taxon>
        <taxon>Rodentia</taxon>
        <taxon>Myomorpha</taxon>
        <taxon>Muroidea</taxon>
        <taxon>Cricetidae</taxon>
        <taxon>Arvicolinae</taxon>
        <taxon>Myodes</taxon>
    </lineage>
</organism>
<dbReference type="AlphaFoldDB" id="A0AAW0I6A9"/>
<evidence type="ECO:0000256" key="2">
    <source>
        <dbReference type="ARBA" id="ARBA00008889"/>
    </source>
</evidence>
<evidence type="ECO:0000313" key="7">
    <source>
        <dbReference type="EMBL" id="KAK7809931.1"/>
    </source>
</evidence>